<dbReference type="UniPathway" id="UPA00053">
    <property type="reaction ID" value="UER00087"/>
</dbReference>
<accession>A0A239HHB5</accession>
<feature type="binding site" evidence="10">
    <location>
        <position position="261"/>
    </location>
    <ligand>
        <name>shikimate</name>
        <dbReference type="ChEBI" id="CHEBI:36208"/>
    </ligand>
</feature>
<dbReference type="CDD" id="cd01065">
    <property type="entry name" value="NAD_bind_Shikimate_DH"/>
    <property type="match status" value="1"/>
</dbReference>
<comment type="subunit">
    <text evidence="10">Homodimer.</text>
</comment>
<keyword evidence="15" id="KW-1185">Reference proteome</keyword>
<keyword evidence="5 10" id="KW-0057">Aromatic amino acid biosynthesis</keyword>
<dbReference type="Proteomes" id="UP000198304">
    <property type="component" value="Unassembled WGS sequence"/>
</dbReference>
<name>A0A239HHB5_9FIRM</name>
<dbReference type="GO" id="GO:0004764">
    <property type="term" value="F:shikimate 3-dehydrogenase (NADP+) activity"/>
    <property type="evidence" value="ECO:0007669"/>
    <property type="project" value="UniProtKB-UniRule"/>
</dbReference>
<feature type="domain" description="Shikimate dehydrogenase substrate binding N-terminal" evidence="12">
    <location>
        <begin position="14"/>
        <end position="96"/>
    </location>
</feature>
<comment type="catalytic activity">
    <reaction evidence="7">
        <text>L-quinate + NAD(+) = 3-dehydroquinate + NADH + H(+)</text>
        <dbReference type="Rhea" id="RHEA:22364"/>
        <dbReference type="ChEBI" id="CHEBI:15378"/>
        <dbReference type="ChEBI" id="CHEBI:29751"/>
        <dbReference type="ChEBI" id="CHEBI:32364"/>
        <dbReference type="ChEBI" id="CHEBI:57540"/>
        <dbReference type="ChEBI" id="CHEBI:57945"/>
        <dbReference type="EC" id="1.1.1.24"/>
    </reaction>
</comment>
<evidence type="ECO:0000259" key="13">
    <source>
        <dbReference type="Pfam" id="PF18317"/>
    </source>
</evidence>
<comment type="function">
    <text evidence="10">Involved in the biosynthesis of the chorismate, which leads to the biosynthesis of aromatic amino acids. Catalyzes the reversible NADPH linked reduction of 3-dehydroshikimate (DHSA) to yield shikimate (SA).</text>
</comment>
<reference evidence="15" key="1">
    <citation type="submission" date="2017-06" db="EMBL/GenBank/DDBJ databases">
        <authorList>
            <person name="Varghese N."/>
            <person name="Submissions S."/>
        </authorList>
    </citation>
    <scope>NUCLEOTIDE SEQUENCE [LARGE SCALE GENOMIC DNA]</scope>
    <source>
        <strain evidence="15">SCA</strain>
    </source>
</reference>
<evidence type="ECO:0000259" key="11">
    <source>
        <dbReference type="Pfam" id="PF01488"/>
    </source>
</evidence>
<dbReference type="InterPro" id="IPR006151">
    <property type="entry name" value="Shikm_DH/Glu-tRNA_Rdtase"/>
</dbReference>
<feature type="binding site" evidence="10">
    <location>
        <position position="109"/>
    </location>
    <ligand>
        <name>shikimate</name>
        <dbReference type="ChEBI" id="CHEBI:36208"/>
    </ligand>
</feature>
<dbReference type="Pfam" id="PF01488">
    <property type="entry name" value="Shikimate_DH"/>
    <property type="match status" value="1"/>
</dbReference>
<organism evidence="14 15">
    <name type="scientific">Anaerovirgula multivorans</name>
    <dbReference type="NCBI Taxonomy" id="312168"/>
    <lineage>
        <taxon>Bacteria</taxon>
        <taxon>Bacillati</taxon>
        <taxon>Bacillota</taxon>
        <taxon>Clostridia</taxon>
        <taxon>Peptostreptococcales</taxon>
        <taxon>Natronincolaceae</taxon>
        <taxon>Anaerovirgula</taxon>
    </lineage>
</organism>
<dbReference type="RefSeq" id="WP_089284208.1">
    <property type="nucleotide sequence ID" value="NZ_FZOJ01000022.1"/>
</dbReference>
<feature type="binding site" evidence="10">
    <location>
        <position position="231"/>
    </location>
    <ligand>
        <name>NADP(+)</name>
        <dbReference type="ChEBI" id="CHEBI:58349"/>
    </ligand>
</feature>
<evidence type="ECO:0000259" key="12">
    <source>
        <dbReference type="Pfam" id="PF08501"/>
    </source>
</evidence>
<dbReference type="GO" id="GO:0009423">
    <property type="term" value="P:chorismate biosynthetic process"/>
    <property type="evidence" value="ECO:0007669"/>
    <property type="project" value="UniProtKB-UniRule"/>
</dbReference>
<dbReference type="OrthoDB" id="9792692at2"/>
<dbReference type="SUPFAM" id="SSF51735">
    <property type="entry name" value="NAD(P)-binding Rossmann-fold domains"/>
    <property type="match status" value="1"/>
</dbReference>
<evidence type="ECO:0000256" key="2">
    <source>
        <dbReference type="ARBA" id="ARBA00022605"/>
    </source>
</evidence>
<dbReference type="EC" id="1.1.1.25" evidence="10"/>
<dbReference type="NCBIfam" id="TIGR00507">
    <property type="entry name" value="aroE"/>
    <property type="match status" value="1"/>
</dbReference>
<dbReference type="GO" id="GO:0019632">
    <property type="term" value="P:shikimate metabolic process"/>
    <property type="evidence" value="ECO:0007669"/>
    <property type="project" value="InterPro"/>
</dbReference>
<feature type="binding site" evidence="10">
    <location>
        <position position="85"/>
    </location>
    <ligand>
        <name>NADP(+)</name>
        <dbReference type="ChEBI" id="CHEBI:58349"/>
    </ligand>
</feature>
<feature type="binding site" evidence="10">
    <location>
        <begin position="22"/>
        <end position="24"/>
    </location>
    <ligand>
        <name>shikimate</name>
        <dbReference type="ChEBI" id="CHEBI:36208"/>
    </ligand>
</feature>
<dbReference type="Pfam" id="PF08501">
    <property type="entry name" value="Shikimate_dh_N"/>
    <property type="match status" value="1"/>
</dbReference>
<keyword evidence="3 10" id="KW-0521">NADP</keyword>
<comment type="pathway">
    <text evidence="1 10">Metabolic intermediate biosynthesis; chorismate biosynthesis; chorismate from D-erythrose 4-phosphate and phosphoenolpyruvate: step 4/7.</text>
</comment>
<dbReference type="EMBL" id="FZOJ01000022">
    <property type="protein sequence ID" value="SNS80789.1"/>
    <property type="molecule type" value="Genomic_DNA"/>
</dbReference>
<comment type="pathway">
    <text evidence="9">Aromatic compound metabolism; 3,4-dihydroxybenzoate biosynthesis; 3-dehydroquinate from D-quinate (NAD(+) route).</text>
</comment>
<dbReference type="InterPro" id="IPR046346">
    <property type="entry name" value="Aminoacid_DH-like_N_sf"/>
</dbReference>
<comment type="caution">
    <text evidence="10">Lacks conserved residue(s) required for the propagation of feature annotation.</text>
</comment>
<feature type="binding site" evidence="10">
    <location>
        <position position="69"/>
    </location>
    <ligand>
        <name>shikimate</name>
        <dbReference type="ChEBI" id="CHEBI:36208"/>
    </ligand>
</feature>
<evidence type="ECO:0000256" key="9">
    <source>
        <dbReference type="ARBA" id="ARBA00060613"/>
    </source>
</evidence>
<dbReference type="NCBIfam" id="NF001319">
    <property type="entry name" value="PRK00258.3-3"/>
    <property type="match status" value="1"/>
</dbReference>
<dbReference type="Pfam" id="PF18317">
    <property type="entry name" value="SDH_C"/>
    <property type="match status" value="1"/>
</dbReference>
<evidence type="ECO:0000256" key="5">
    <source>
        <dbReference type="ARBA" id="ARBA00023141"/>
    </source>
</evidence>
<dbReference type="GO" id="GO:0008652">
    <property type="term" value="P:amino acid biosynthetic process"/>
    <property type="evidence" value="ECO:0007669"/>
    <property type="project" value="UniProtKB-KW"/>
</dbReference>
<evidence type="ECO:0000256" key="3">
    <source>
        <dbReference type="ARBA" id="ARBA00022857"/>
    </source>
</evidence>
<dbReference type="InterPro" id="IPR013708">
    <property type="entry name" value="Shikimate_DH-bd_N"/>
</dbReference>
<feature type="binding site" evidence="10">
    <location>
        <begin position="133"/>
        <end position="137"/>
    </location>
    <ligand>
        <name>NADP(+)</name>
        <dbReference type="ChEBI" id="CHEBI:58349"/>
    </ligand>
</feature>
<evidence type="ECO:0000256" key="8">
    <source>
        <dbReference type="ARBA" id="ARBA00052329"/>
    </source>
</evidence>
<evidence type="ECO:0000256" key="7">
    <source>
        <dbReference type="ARBA" id="ARBA00051639"/>
    </source>
</evidence>
<feature type="binding site" evidence="10">
    <location>
        <position position="233"/>
    </location>
    <ligand>
        <name>shikimate</name>
        <dbReference type="ChEBI" id="CHEBI:36208"/>
    </ligand>
</feature>
<feature type="binding site" evidence="10">
    <location>
        <position position="254"/>
    </location>
    <ligand>
        <name>NADP(+)</name>
        <dbReference type="ChEBI" id="CHEBI:58349"/>
    </ligand>
</feature>
<dbReference type="AlphaFoldDB" id="A0A239HHB5"/>
<dbReference type="SUPFAM" id="SSF53223">
    <property type="entry name" value="Aminoacid dehydrogenase-like, N-terminal domain"/>
    <property type="match status" value="1"/>
</dbReference>
<proteinExistence type="inferred from homology"/>
<dbReference type="GO" id="GO:0009073">
    <property type="term" value="P:aromatic amino acid family biosynthetic process"/>
    <property type="evidence" value="ECO:0007669"/>
    <property type="project" value="UniProtKB-KW"/>
</dbReference>
<dbReference type="GO" id="GO:0030266">
    <property type="term" value="F:quinate 3-dehydrogenase (NAD+) activity"/>
    <property type="evidence" value="ECO:0007669"/>
    <property type="project" value="UniProtKB-EC"/>
</dbReference>
<dbReference type="FunFam" id="3.40.50.10860:FF:000004">
    <property type="entry name" value="Quinate/shikimate dehydrogenase"/>
    <property type="match status" value="1"/>
</dbReference>
<keyword evidence="4 10" id="KW-0560">Oxidoreductase</keyword>
<protein>
    <recommendedName>
        <fullName evidence="10">Shikimate dehydrogenase (NADP(+))</fullName>
        <shortName evidence="10">SDH</shortName>
        <ecNumber evidence="10">1.1.1.25</ecNumber>
    </recommendedName>
</protein>
<feature type="domain" description="Quinate/shikimate 5-dehydrogenase/glutamyl-tRNA reductase" evidence="11">
    <location>
        <begin position="124"/>
        <end position="204"/>
    </location>
</feature>
<evidence type="ECO:0000256" key="1">
    <source>
        <dbReference type="ARBA" id="ARBA00004871"/>
    </source>
</evidence>
<dbReference type="InterPro" id="IPR022893">
    <property type="entry name" value="Shikimate_DH_fam"/>
</dbReference>
<evidence type="ECO:0000256" key="4">
    <source>
        <dbReference type="ARBA" id="ARBA00023002"/>
    </source>
</evidence>
<feature type="active site" description="Proton acceptor" evidence="10">
    <location>
        <position position="73"/>
    </location>
</feature>
<dbReference type="GO" id="GO:0050661">
    <property type="term" value="F:NADP binding"/>
    <property type="evidence" value="ECO:0007669"/>
    <property type="project" value="InterPro"/>
</dbReference>
<gene>
    <name evidence="10" type="primary">aroE</name>
    <name evidence="14" type="ORF">SAMN05446037_10225</name>
</gene>
<dbReference type="PANTHER" id="PTHR21089">
    <property type="entry name" value="SHIKIMATE DEHYDROGENASE"/>
    <property type="match status" value="1"/>
</dbReference>
<dbReference type="Gene3D" id="3.40.50.10860">
    <property type="entry name" value="Leucine Dehydrogenase, chain A, domain 1"/>
    <property type="match status" value="1"/>
</dbReference>
<dbReference type="PANTHER" id="PTHR21089:SF1">
    <property type="entry name" value="BIFUNCTIONAL 3-DEHYDROQUINATE DEHYDRATASE_SHIKIMATE DEHYDROGENASE, CHLOROPLASTIC"/>
    <property type="match status" value="1"/>
</dbReference>
<comment type="catalytic activity">
    <reaction evidence="8">
        <text>shikimate + NAD(+) = 3-dehydroshikimate + NADH + H(+)</text>
        <dbReference type="Rhea" id="RHEA:17741"/>
        <dbReference type="ChEBI" id="CHEBI:15378"/>
        <dbReference type="ChEBI" id="CHEBI:16630"/>
        <dbReference type="ChEBI" id="CHEBI:36208"/>
        <dbReference type="ChEBI" id="CHEBI:57540"/>
        <dbReference type="ChEBI" id="CHEBI:57945"/>
    </reaction>
</comment>
<dbReference type="GO" id="GO:0052734">
    <property type="term" value="F:shikimate 3-dehydrogenase (NAD+) activity"/>
    <property type="evidence" value="ECO:0007669"/>
    <property type="project" value="RHEA"/>
</dbReference>
<dbReference type="HAMAP" id="MF_00222">
    <property type="entry name" value="Shikimate_DH_AroE"/>
    <property type="match status" value="1"/>
</dbReference>
<sequence length="287" mass="31483">MKYTISGYTRLVGLLGYPIRHSRSPHMHNMAFQHLGLDYAYLVFEVNEDNLKEAVVAMRTLDVAGFNVTMPNKKNIMPLLDEVSEEAQLIGSVNTVVNKKGRLIGYNTDGKGYVMALNEEGIAVEGKRIVIAGAGGASRSVAIQLALDGAKEITILNRTLNSAEEICDIIKNNIPTCKTLASGYDDDQLKQQLKETDLFINCTNLGMGSHEEKSIIPSTNMLHPDLIVSDVVYSPPKTKLLQMAEKVGCKTLNGLGMMIGQGALAFKIWTGEDMPTDYIKEIIFGEK</sequence>
<evidence type="ECO:0000256" key="10">
    <source>
        <dbReference type="HAMAP-Rule" id="MF_00222"/>
    </source>
</evidence>
<dbReference type="FunFam" id="3.40.50.720:FF:000086">
    <property type="entry name" value="Quinate/shikimate dehydrogenase"/>
    <property type="match status" value="1"/>
</dbReference>
<dbReference type="Gene3D" id="3.40.50.720">
    <property type="entry name" value="NAD(P)-binding Rossmann-like Domain"/>
    <property type="match status" value="1"/>
</dbReference>
<dbReference type="InterPro" id="IPR036291">
    <property type="entry name" value="NAD(P)-bd_dom_sf"/>
</dbReference>
<evidence type="ECO:0000313" key="15">
    <source>
        <dbReference type="Proteomes" id="UP000198304"/>
    </source>
</evidence>
<comment type="catalytic activity">
    <reaction evidence="6 10">
        <text>shikimate + NADP(+) = 3-dehydroshikimate + NADPH + H(+)</text>
        <dbReference type="Rhea" id="RHEA:17737"/>
        <dbReference type="ChEBI" id="CHEBI:15378"/>
        <dbReference type="ChEBI" id="CHEBI:16630"/>
        <dbReference type="ChEBI" id="CHEBI:36208"/>
        <dbReference type="ChEBI" id="CHEBI:57783"/>
        <dbReference type="ChEBI" id="CHEBI:58349"/>
        <dbReference type="EC" id="1.1.1.25"/>
    </reaction>
</comment>
<feature type="binding site" evidence="10">
    <location>
        <position position="94"/>
    </location>
    <ligand>
        <name>shikimate</name>
        <dbReference type="ChEBI" id="CHEBI:36208"/>
    </ligand>
</feature>
<dbReference type="InterPro" id="IPR011342">
    <property type="entry name" value="Shikimate_DH"/>
</dbReference>
<dbReference type="InterPro" id="IPR041121">
    <property type="entry name" value="SDH_C"/>
</dbReference>
<evidence type="ECO:0000256" key="6">
    <source>
        <dbReference type="ARBA" id="ARBA00049442"/>
    </source>
</evidence>
<feature type="domain" description="SDH C-terminal" evidence="13">
    <location>
        <begin position="254"/>
        <end position="281"/>
    </location>
</feature>
<comment type="similarity">
    <text evidence="10">Belongs to the shikimate dehydrogenase family.</text>
</comment>
<evidence type="ECO:0000313" key="14">
    <source>
        <dbReference type="EMBL" id="SNS80789.1"/>
    </source>
</evidence>
<keyword evidence="2 10" id="KW-0028">Amino-acid biosynthesis</keyword>